<dbReference type="PROSITE" id="PS50250">
    <property type="entry name" value="PCI"/>
    <property type="match status" value="1"/>
</dbReference>
<organism evidence="6 8">
    <name type="scientific">Dracunculus medinensis</name>
    <name type="common">Guinea worm</name>
    <dbReference type="NCBI Taxonomy" id="318479"/>
    <lineage>
        <taxon>Eukaryota</taxon>
        <taxon>Metazoa</taxon>
        <taxon>Ecdysozoa</taxon>
        <taxon>Nematoda</taxon>
        <taxon>Chromadorea</taxon>
        <taxon>Rhabditida</taxon>
        <taxon>Spirurina</taxon>
        <taxon>Dracunculoidea</taxon>
        <taxon>Dracunculidae</taxon>
        <taxon>Dracunculus</taxon>
    </lineage>
</organism>
<dbReference type="InterPro" id="IPR045237">
    <property type="entry name" value="COPS7/eIF3m"/>
</dbReference>
<dbReference type="OrthoDB" id="10265275at2759"/>
<dbReference type="AlphaFoldDB" id="A0A0N4U7F6"/>
<evidence type="ECO:0000256" key="1">
    <source>
        <dbReference type="ARBA" id="ARBA00008482"/>
    </source>
</evidence>
<feature type="region of interest" description="Disordered" evidence="3">
    <location>
        <begin position="187"/>
        <end position="206"/>
    </location>
</feature>
<evidence type="ECO:0000256" key="3">
    <source>
        <dbReference type="SAM" id="MobiDB-lite"/>
    </source>
</evidence>
<proteinExistence type="inferred from homology"/>
<evidence type="ECO:0000256" key="2">
    <source>
        <dbReference type="ARBA" id="ARBA00022790"/>
    </source>
</evidence>
<dbReference type="WBParaSite" id="DME_0000291701-mRNA-1">
    <property type="protein sequence ID" value="DME_0000291701-mRNA-1"/>
    <property type="gene ID" value="DME_0000291701"/>
</dbReference>
<name>A0A0N4U7F6_DRAME</name>
<feature type="compositionally biased region" description="Polar residues" evidence="3">
    <location>
        <begin position="189"/>
        <end position="199"/>
    </location>
</feature>
<dbReference type="Proteomes" id="UP000038040">
    <property type="component" value="Unplaced"/>
</dbReference>
<dbReference type="Pfam" id="PF01399">
    <property type="entry name" value="PCI"/>
    <property type="match status" value="1"/>
</dbReference>
<dbReference type="Proteomes" id="UP000274756">
    <property type="component" value="Unassembled WGS sequence"/>
</dbReference>
<dbReference type="InterPro" id="IPR000717">
    <property type="entry name" value="PCI_dom"/>
</dbReference>
<reference evidence="8" key="1">
    <citation type="submission" date="2017-02" db="UniProtKB">
        <authorList>
            <consortium name="WormBaseParasite"/>
        </authorList>
    </citation>
    <scope>IDENTIFICATION</scope>
</reference>
<evidence type="ECO:0000313" key="6">
    <source>
        <dbReference type="Proteomes" id="UP000038040"/>
    </source>
</evidence>
<evidence type="ECO:0000313" key="8">
    <source>
        <dbReference type="WBParaSite" id="DME_0000291701-mRNA-1"/>
    </source>
</evidence>
<evidence type="ECO:0000259" key="4">
    <source>
        <dbReference type="PROSITE" id="PS50250"/>
    </source>
</evidence>
<evidence type="ECO:0000313" key="5">
    <source>
        <dbReference type="EMBL" id="VDN50173.1"/>
    </source>
</evidence>
<reference evidence="5 7" key="2">
    <citation type="submission" date="2018-11" db="EMBL/GenBank/DDBJ databases">
        <authorList>
            <consortium name="Pathogen Informatics"/>
        </authorList>
    </citation>
    <scope>NUCLEOTIDE SEQUENCE [LARGE SCALE GENOMIC DNA]</scope>
</reference>
<feature type="domain" description="PCI" evidence="4">
    <location>
        <begin position="1"/>
        <end position="150"/>
    </location>
</feature>
<accession>A0A0N4U7F6</accession>
<sequence>MCDELLFSVRNATNLKEIADCVYQIIERDGIYNFSEYLLDEKINSLKNSEFYGIYQLLLLFAYGTYGEFITNQNNLPMLTDRMKWKLRQLTFISLCARQRIIPLKLAMDELHLPRIEDFEKFYISCIEDGIIKGFWDGEAGVITIKWCENRDVADASLDAIQQDIRKLIKRCETIKLYLMENTKENIEKQSNTGPNQSESRMDVET</sequence>
<evidence type="ECO:0000313" key="7">
    <source>
        <dbReference type="Proteomes" id="UP000274756"/>
    </source>
</evidence>
<dbReference type="PANTHER" id="PTHR15350:SF5">
    <property type="entry name" value="COP9 SIGNALOSOME COMPLEX SUBUNIT 7"/>
    <property type="match status" value="1"/>
</dbReference>
<protein>
    <submittedName>
        <fullName evidence="8">PCI domain-containing protein</fullName>
    </submittedName>
</protein>
<dbReference type="GO" id="GO:0008180">
    <property type="term" value="C:COP9 signalosome"/>
    <property type="evidence" value="ECO:0007669"/>
    <property type="project" value="UniProtKB-KW"/>
</dbReference>
<gene>
    <name evidence="5" type="ORF">DME_LOCUS146</name>
</gene>
<dbReference type="PANTHER" id="PTHR15350">
    <property type="entry name" value="COP9 SIGNALOSOME COMPLEX SUBUNIT 7/DENDRITIC CELL PROTEIN GA17"/>
    <property type="match status" value="1"/>
</dbReference>
<comment type="similarity">
    <text evidence="1">Belongs to the CSN7/EIF3M family. CSN7 subfamily.</text>
</comment>
<dbReference type="STRING" id="318479.A0A0N4U7F6"/>
<keyword evidence="7" id="KW-1185">Reference proteome</keyword>
<dbReference type="EMBL" id="UYYG01000001">
    <property type="protein sequence ID" value="VDN50173.1"/>
    <property type="molecule type" value="Genomic_DNA"/>
</dbReference>
<keyword evidence="2" id="KW-0736">Signalosome</keyword>